<dbReference type="GO" id="GO:0140911">
    <property type="term" value="F:pore-forming activity"/>
    <property type="evidence" value="ECO:0007669"/>
    <property type="project" value="InterPro"/>
</dbReference>
<evidence type="ECO:0008006" key="11">
    <source>
        <dbReference type="Google" id="ProtNLM"/>
    </source>
</evidence>
<feature type="transmembrane region" description="Helical" evidence="8">
    <location>
        <begin position="51"/>
        <end position="70"/>
    </location>
</feature>
<evidence type="ECO:0000256" key="4">
    <source>
        <dbReference type="ARBA" id="ARBA00022692"/>
    </source>
</evidence>
<name>K6Y8M0_9ALTE</name>
<dbReference type="RefSeq" id="WP_007622051.1">
    <property type="nucleotide sequence ID" value="NZ_BAEO01000051.1"/>
</dbReference>
<evidence type="ECO:0000256" key="1">
    <source>
        <dbReference type="ARBA" id="ARBA00004651"/>
    </source>
</evidence>
<organism evidence="9 10">
    <name type="scientific">Paraglaciecola arctica BSs20135</name>
    <dbReference type="NCBI Taxonomy" id="493475"/>
    <lineage>
        <taxon>Bacteria</taxon>
        <taxon>Pseudomonadati</taxon>
        <taxon>Pseudomonadota</taxon>
        <taxon>Gammaproteobacteria</taxon>
        <taxon>Alteromonadales</taxon>
        <taxon>Alteromonadaceae</taxon>
        <taxon>Paraglaciecola</taxon>
    </lineage>
</organism>
<evidence type="ECO:0000256" key="5">
    <source>
        <dbReference type="ARBA" id="ARBA00022989"/>
    </source>
</evidence>
<comment type="similarity">
    <text evidence="2">Belongs to the UPF0073 (Hly-III) family.</text>
</comment>
<dbReference type="STRING" id="493475.GARC_3323"/>
<evidence type="ECO:0000256" key="6">
    <source>
        <dbReference type="ARBA" id="ARBA00023136"/>
    </source>
</evidence>
<evidence type="ECO:0000256" key="3">
    <source>
        <dbReference type="ARBA" id="ARBA00022475"/>
    </source>
</evidence>
<dbReference type="PANTHER" id="PTHR20855:SF3">
    <property type="entry name" value="LD03007P"/>
    <property type="match status" value="1"/>
</dbReference>
<feature type="binding site" evidence="7">
    <location>
        <position position="194"/>
    </location>
    <ligand>
        <name>Zn(2+)</name>
        <dbReference type="ChEBI" id="CHEBI:29105"/>
    </ligand>
</feature>
<evidence type="ECO:0000256" key="7">
    <source>
        <dbReference type="PIRSR" id="PIRSR604254-1"/>
    </source>
</evidence>
<dbReference type="NCBIfam" id="TIGR01065">
    <property type="entry name" value="hlyIII"/>
    <property type="match status" value="1"/>
</dbReference>
<feature type="transmembrane region" description="Helical" evidence="8">
    <location>
        <begin position="162"/>
        <end position="183"/>
    </location>
</feature>
<dbReference type="GO" id="GO:0046872">
    <property type="term" value="F:metal ion binding"/>
    <property type="evidence" value="ECO:0007669"/>
    <property type="project" value="UniProtKB-KW"/>
</dbReference>
<keyword evidence="3" id="KW-1003">Cell membrane</keyword>
<keyword evidence="4 8" id="KW-0812">Transmembrane</keyword>
<dbReference type="OrthoDB" id="9813689at2"/>
<keyword evidence="5 8" id="KW-1133">Transmembrane helix</keyword>
<accession>K6Y8M0</accession>
<keyword evidence="6 8" id="KW-0472">Membrane</keyword>
<feature type="transmembrane region" description="Helical" evidence="8">
    <location>
        <begin position="20"/>
        <end position="39"/>
    </location>
</feature>
<keyword evidence="7" id="KW-0862">Zinc</keyword>
<dbReference type="AlphaFoldDB" id="K6Y8M0"/>
<dbReference type="eggNOG" id="COG1272">
    <property type="taxonomic scope" value="Bacteria"/>
</dbReference>
<keyword evidence="7" id="KW-0479">Metal-binding</keyword>
<evidence type="ECO:0000313" key="10">
    <source>
        <dbReference type="Proteomes" id="UP000006327"/>
    </source>
</evidence>
<feature type="binding site" evidence="7">
    <location>
        <position position="190"/>
    </location>
    <ligand>
        <name>Zn(2+)</name>
        <dbReference type="ChEBI" id="CHEBI:29105"/>
    </ligand>
</feature>
<dbReference type="InterPro" id="IPR005744">
    <property type="entry name" value="Hy-lIII"/>
</dbReference>
<comment type="subcellular location">
    <subcellularLocation>
        <location evidence="1">Cell membrane</location>
        <topology evidence="1">Multi-pass membrane protein</topology>
    </subcellularLocation>
</comment>
<dbReference type="Proteomes" id="UP000006327">
    <property type="component" value="Unassembled WGS sequence"/>
</dbReference>
<dbReference type="InterPro" id="IPR004254">
    <property type="entry name" value="AdipoR/HlyIII-related"/>
</dbReference>
<keyword evidence="10" id="KW-1185">Reference proteome</keyword>
<comment type="caution">
    <text evidence="9">The sequence shown here is derived from an EMBL/GenBank/DDBJ whole genome shotgun (WGS) entry which is preliminary data.</text>
</comment>
<proteinExistence type="inferred from homology"/>
<evidence type="ECO:0000313" key="9">
    <source>
        <dbReference type="EMBL" id="GAC20281.1"/>
    </source>
</evidence>
<dbReference type="Pfam" id="PF03006">
    <property type="entry name" value="HlyIII"/>
    <property type="match status" value="1"/>
</dbReference>
<feature type="transmembrane region" description="Helical" evidence="8">
    <location>
        <begin position="98"/>
        <end position="124"/>
    </location>
</feature>
<feature type="transmembrane region" description="Helical" evidence="8">
    <location>
        <begin position="192"/>
        <end position="212"/>
    </location>
</feature>
<sequence length="213" mass="23462">MTSTKLSVRPYSPLEETLNAATHGLGFVAAFIGLVLMLLRVDGIYGQVACVVYGFSMMLMFLSSTLYHGVSRADLKQVLKTIDHSAIYILIAGTYTPLMVVAVGGTVGLIAMVLIWSIAIAGILFKCFANNRFPKLSLVTYLLMGWLAIFFIYPLYNSLETTGFYLLLAGGLCYTVGVVFYAAKKIQFTHAIWHLFVAAGCFCHFLTIYSYVI</sequence>
<dbReference type="GO" id="GO:0005886">
    <property type="term" value="C:plasma membrane"/>
    <property type="evidence" value="ECO:0007669"/>
    <property type="project" value="UniProtKB-SubCell"/>
</dbReference>
<evidence type="ECO:0000256" key="2">
    <source>
        <dbReference type="ARBA" id="ARBA00008488"/>
    </source>
</evidence>
<gene>
    <name evidence="9" type="ORF">GARC_3323</name>
</gene>
<evidence type="ECO:0000256" key="8">
    <source>
        <dbReference type="SAM" id="Phobius"/>
    </source>
</evidence>
<dbReference type="EMBL" id="BAEO01000051">
    <property type="protein sequence ID" value="GAC20281.1"/>
    <property type="molecule type" value="Genomic_DNA"/>
</dbReference>
<feature type="binding site" evidence="7">
    <location>
        <position position="68"/>
    </location>
    <ligand>
        <name>Zn(2+)</name>
        <dbReference type="ChEBI" id="CHEBI:29105"/>
    </ligand>
</feature>
<protein>
    <recommendedName>
        <fullName evidence="11">Hemolysin III</fullName>
    </recommendedName>
</protein>
<feature type="transmembrane region" description="Helical" evidence="8">
    <location>
        <begin position="136"/>
        <end position="156"/>
    </location>
</feature>
<reference evidence="9 10" key="1">
    <citation type="journal article" date="2017" name="Antonie Van Leeuwenhoek">
        <title>Rhizobium rhizosphaerae sp. nov., a novel species isolated from rice rhizosphere.</title>
        <authorList>
            <person name="Zhao J.J."/>
            <person name="Zhang J."/>
            <person name="Zhang R.J."/>
            <person name="Zhang C.W."/>
            <person name="Yin H.Q."/>
            <person name="Zhang X.X."/>
        </authorList>
    </citation>
    <scope>NUCLEOTIDE SEQUENCE [LARGE SCALE GENOMIC DNA]</scope>
    <source>
        <strain evidence="9 10">BSs20135</strain>
    </source>
</reference>
<dbReference type="PANTHER" id="PTHR20855">
    <property type="entry name" value="ADIPOR/PROGESTIN RECEPTOR-RELATED"/>
    <property type="match status" value="1"/>
</dbReference>